<evidence type="ECO:0000313" key="3">
    <source>
        <dbReference type="Proteomes" id="UP000034934"/>
    </source>
</evidence>
<sequence>MLNFFDKLEDKIRGRLSHYPILYAFIGGVGIVMFWRGIWHTADFFTQIIFSYQLNGSISLGDLPWWDGPLSLVIGSILLLSTGLFVFDFIGTQAIISGIKGEKRLEEKTEAEIKAETEVIKEIGEEVKEISRHLDKIEEEFNNKNSV</sequence>
<gene>
    <name evidence="2" type="ORF">UR19_C0004G0041</name>
</gene>
<organism evidence="2 3">
    <name type="scientific">Candidatus Nomurabacteria bacterium GW2011_GWF1_31_48</name>
    <dbReference type="NCBI Taxonomy" id="1618767"/>
    <lineage>
        <taxon>Bacteria</taxon>
        <taxon>Candidatus Nomuraibacteriota</taxon>
    </lineage>
</organism>
<feature type="transmembrane region" description="Helical" evidence="1">
    <location>
        <begin position="70"/>
        <end position="90"/>
    </location>
</feature>
<dbReference type="AlphaFoldDB" id="A0A0F9YFJ5"/>
<reference evidence="2 3" key="1">
    <citation type="journal article" date="2015" name="Nature">
        <title>rRNA introns, odd ribosomes, and small enigmatic genomes across a large radiation of phyla.</title>
        <authorList>
            <person name="Brown C.T."/>
            <person name="Hug L.A."/>
            <person name="Thomas B.C."/>
            <person name="Sharon I."/>
            <person name="Castelle C.J."/>
            <person name="Singh A."/>
            <person name="Wilkins M.J."/>
            <person name="Williams K.H."/>
            <person name="Banfield J.F."/>
        </authorList>
    </citation>
    <scope>NUCLEOTIDE SEQUENCE [LARGE SCALE GENOMIC DNA]</scope>
</reference>
<keyword evidence="1" id="KW-1133">Transmembrane helix</keyword>
<keyword evidence="1" id="KW-0472">Membrane</keyword>
<evidence type="ECO:0000256" key="1">
    <source>
        <dbReference type="SAM" id="Phobius"/>
    </source>
</evidence>
<name>A0A0F9YFJ5_9BACT</name>
<protein>
    <submittedName>
        <fullName evidence="2">Uncharacterized protein</fullName>
    </submittedName>
</protein>
<dbReference type="Proteomes" id="UP000034934">
    <property type="component" value="Unassembled WGS sequence"/>
</dbReference>
<dbReference type="EMBL" id="LBOG01000004">
    <property type="protein sequence ID" value="KKP30133.1"/>
    <property type="molecule type" value="Genomic_DNA"/>
</dbReference>
<accession>A0A0F9YFJ5</accession>
<keyword evidence="1" id="KW-0812">Transmembrane</keyword>
<proteinExistence type="predicted"/>
<evidence type="ECO:0000313" key="2">
    <source>
        <dbReference type="EMBL" id="KKP30133.1"/>
    </source>
</evidence>
<feature type="transmembrane region" description="Helical" evidence="1">
    <location>
        <begin position="21"/>
        <end position="38"/>
    </location>
</feature>
<comment type="caution">
    <text evidence="2">The sequence shown here is derived from an EMBL/GenBank/DDBJ whole genome shotgun (WGS) entry which is preliminary data.</text>
</comment>